<feature type="domain" description="ATP-grasp" evidence="5">
    <location>
        <begin position="117"/>
        <end position="293"/>
    </location>
</feature>
<evidence type="ECO:0000256" key="1">
    <source>
        <dbReference type="ARBA" id="ARBA00022598"/>
    </source>
</evidence>
<evidence type="ECO:0000256" key="2">
    <source>
        <dbReference type="ARBA" id="ARBA00022741"/>
    </source>
</evidence>
<dbReference type="PATRIC" id="fig|1637975.4.peg.634"/>
<dbReference type="InterPro" id="IPR003806">
    <property type="entry name" value="ATP-grasp_PylC-type"/>
</dbReference>
<dbReference type="PANTHER" id="PTHR43585">
    <property type="entry name" value="FUMIPYRROLE BIOSYNTHESIS PROTEIN C"/>
    <property type="match status" value="1"/>
</dbReference>
<dbReference type="InterPro" id="IPR011761">
    <property type="entry name" value="ATP-grasp"/>
</dbReference>
<accession>A0A0Q3QK15</accession>
<dbReference type="PANTHER" id="PTHR43585:SF2">
    <property type="entry name" value="ATP-GRASP ENZYME FSQD"/>
    <property type="match status" value="1"/>
</dbReference>
<comment type="caution">
    <text evidence="6">The sequence shown here is derived from an EMBL/GenBank/DDBJ whole genome shotgun (WGS) entry which is preliminary data.</text>
</comment>
<evidence type="ECO:0000256" key="4">
    <source>
        <dbReference type="PROSITE-ProRule" id="PRU00409"/>
    </source>
</evidence>
<dbReference type="Pfam" id="PF21360">
    <property type="entry name" value="PylC-like_N"/>
    <property type="match status" value="1"/>
</dbReference>
<dbReference type="Proteomes" id="UP000050996">
    <property type="component" value="Unassembled WGS sequence"/>
</dbReference>
<proteinExistence type="predicted"/>
<dbReference type="PROSITE" id="PS50975">
    <property type="entry name" value="ATP_GRASP"/>
    <property type="match status" value="1"/>
</dbReference>
<dbReference type="InterPro" id="IPR013815">
    <property type="entry name" value="ATP_grasp_subdomain_1"/>
</dbReference>
<dbReference type="InterPro" id="IPR052032">
    <property type="entry name" value="ATP-dep_AA_Ligase"/>
</dbReference>
<sequence>MNILISSVGRRVKLVEAFRSELQKVNGKVIAVDCDSTAPALHFADVYEVVPRIDDLRYIDYLKKVCKKYKITGILSLIDPELSLLANYVEEFEKEGIYVIVSDKQIVETCFDKYSTSQILGSHGLPCIPTYINIEEVICDLTVGKLEFPLIIKPRKGSASIGINKVYTMEELLIYKNETEELVIQPFVNGQEYGVDCYIDIFSRKPVNMFMKKKIMMRAGETDKSISVRDNDLKQLIERLVYVLNPLGPIDIDCFLTKGGFVISEINPRFGGGYLHAHLQGQNFVKNIINNLSGVTNQLQNNEYEEDLIMVKYEDVKLIKNVLPQASEVSL</sequence>
<keyword evidence="1" id="KW-0436">Ligase</keyword>
<evidence type="ECO:0000259" key="5">
    <source>
        <dbReference type="PROSITE" id="PS50975"/>
    </source>
</evidence>
<gene>
    <name evidence="6" type="ORF">AN957_04735</name>
</gene>
<evidence type="ECO:0000256" key="3">
    <source>
        <dbReference type="ARBA" id="ARBA00022840"/>
    </source>
</evidence>
<dbReference type="NCBIfam" id="NF009406">
    <property type="entry name" value="PRK12767.1-5"/>
    <property type="match status" value="1"/>
</dbReference>
<dbReference type="AlphaFoldDB" id="A0A0Q3QK15"/>
<evidence type="ECO:0000313" key="7">
    <source>
        <dbReference type="Proteomes" id="UP000050996"/>
    </source>
</evidence>
<dbReference type="SUPFAM" id="SSF56059">
    <property type="entry name" value="Glutathione synthetase ATP-binding domain-like"/>
    <property type="match status" value="1"/>
</dbReference>
<evidence type="ECO:0000313" key="6">
    <source>
        <dbReference type="EMBL" id="KQL17982.1"/>
    </source>
</evidence>
<keyword evidence="2 4" id="KW-0547">Nucleotide-binding</keyword>
<name>A0A0Q3QK15_9BACI</name>
<dbReference type="Pfam" id="PF02655">
    <property type="entry name" value="ATP-grasp_3"/>
    <property type="match status" value="1"/>
</dbReference>
<organism evidence="6 7">
    <name type="scientific">Cytobacillus solani</name>
    <dbReference type="NCBI Taxonomy" id="1637975"/>
    <lineage>
        <taxon>Bacteria</taxon>
        <taxon>Bacillati</taxon>
        <taxon>Bacillota</taxon>
        <taxon>Bacilli</taxon>
        <taxon>Bacillales</taxon>
        <taxon>Bacillaceae</taxon>
        <taxon>Cytobacillus</taxon>
    </lineage>
</organism>
<dbReference type="GO" id="GO:0046872">
    <property type="term" value="F:metal ion binding"/>
    <property type="evidence" value="ECO:0007669"/>
    <property type="project" value="InterPro"/>
</dbReference>
<keyword evidence="3 4" id="KW-0067">ATP-binding</keyword>
<dbReference type="RefSeq" id="WP_056682592.1">
    <property type="nucleotide sequence ID" value="NZ_CP085712.1"/>
</dbReference>
<protein>
    <recommendedName>
        <fullName evidence="5">ATP-grasp domain-containing protein</fullName>
    </recommendedName>
</protein>
<dbReference type="GO" id="GO:0005524">
    <property type="term" value="F:ATP binding"/>
    <property type="evidence" value="ECO:0007669"/>
    <property type="project" value="UniProtKB-UniRule"/>
</dbReference>
<dbReference type="InterPro" id="IPR048764">
    <property type="entry name" value="PylC_N"/>
</dbReference>
<dbReference type="GO" id="GO:0016874">
    <property type="term" value="F:ligase activity"/>
    <property type="evidence" value="ECO:0007669"/>
    <property type="project" value="UniProtKB-KW"/>
</dbReference>
<reference evidence="6 7" key="1">
    <citation type="submission" date="2015-09" db="EMBL/GenBank/DDBJ databases">
        <title>Genome sequencing project for genomic taxonomy and phylogenomics of Bacillus-like bacteria.</title>
        <authorList>
            <person name="Liu B."/>
            <person name="Wang J."/>
            <person name="Zhu Y."/>
            <person name="Liu G."/>
            <person name="Chen Q."/>
            <person name="Chen Z."/>
            <person name="Lan J."/>
            <person name="Che J."/>
            <person name="Ge C."/>
            <person name="Shi H."/>
            <person name="Pan Z."/>
            <person name="Liu X."/>
        </authorList>
    </citation>
    <scope>NUCLEOTIDE SEQUENCE [LARGE SCALE GENOMIC DNA]</scope>
    <source>
        <strain evidence="6 7">FJAT-18043</strain>
    </source>
</reference>
<dbReference type="EMBL" id="LJIX01000006">
    <property type="protein sequence ID" value="KQL17982.1"/>
    <property type="molecule type" value="Genomic_DNA"/>
</dbReference>
<dbReference type="Gene3D" id="3.30.470.20">
    <property type="entry name" value="ATP-grasp fold, B domain"/>
    <property type="match status" value="1"/>
</dbReference>
<dbReference type="STRING" id="1637975.AN957_04735"/>
<dbReference type="Gene3D" id="3.30.1490.20">
    <property type="entry name" value="ATP-grasp fold, A domain"/>
    <property type="match status" value="1"/>
</dbReference>
<dbReference type="Gene3D" id="3.40.50.20">
    <property type="match status" value="1"/>
</dbReference>
<keyword evidence="7" id="KW-1185">Reference proteome</keyword>